<evidence type="ECO:0000256" key="6">
    <source>
        <dbReference type="ARBA" id="ARBA00023316"/>
    </source>
</evidence>
<keyword evidence="3 7" id="KW-1133">Transmembrane helix</keyword>
<dbReference type="GO" id="GO:0016829">
    <property type="term" value="F:lyase activity"/>
    <property type="evidence" value="ECO:0007669"/>
    <property type="project" value="UniProtKB-KW"/>
</dbReference>
<gene>
    <name evidence="8" type="ORF">CO159_01980</name>
</gene>
<dbReference type="Proteomes" id="UP000230434">
    <property type="component" value="Unassembled WGS sequence"/>
</dbReference>
<comment type="caution">
    <text evidence="8">The sequence shown here is derived from an EMBL/GenBank/DDBJ whole genome shotgun (WGS) entry which is preliminary data.</text>
</comment>
<dbReference type="InterPro" id="IPR003770">
    <property type="entry name" value="MLTG-like"/>
</dbReference>
<evidence type="ECO:0000256" key="7">
    <source>
        <dbReference type="SAM" id="Phobius"/>
    </source>
</evidence>
<name>A0A2M7YNU6_9BACT</name>
<keyword evidence="2 7" id="KW-0812">Transmembrane</keyword>
<reference evidence="9" key="1">
    <citation type="submission" date="2017-09" db="EMBL/GenBank/DDBJ databases">
        <title>Depth-based differentiation of microbial function through sediment-hosted aquifers and enrichment of novel symbionts in the deep terrestrial subsurface.</title>
        <authorList>
            <person name="Probst A.J."/>
            <person name="Ladd B."/>
            <person name="Jarett J.K."/>
            <person name="Geller-Mcgrath D.E."/>
            <person name="Sieber C.M.K."/>
            <person name="Emerson J.B."/>
            <person name="Anantharaman K."/>
            <person name="Thomas B.C."/>
            <person name="Malmstrom R."/>
            <person name="Stieglmeier M."/>
            <person name="Klingl A."/>
            <person name="Woyke T."/>
            <person name="Ryan C.M."/>
            <person name="Banfield J.F."/>
        </authorList>
    </citation>
    <scope>NUCLEOTIDE SEQUENCE [LARGE SCALE GENOMIC DNA]</scope>
</reference>
<feature type="transmembrane region" description="Helical" evidence="7">
    <location>
        <begin position="6"/>
        <end position="28"/>
    </location>
</feature>
<feature type="non-terminal residue" evidence="8">
    <location>
        <position position="245"/>
    </location>
</feature>
<evidence type="ECO:0000313" key="8">
    <source>
        <dbReference type="EMBL" id="PJA64644.1"/>
    </source>
</evidence>
<dbReference type="Gene3D" id="3.30.1490.480">
    <property type="entry name" value="Endolytic murein transglycosylase"/>
    <property type="match status" value="1"/>
</dbReference>
<dbReference type="NCBIfam" id="TIGR00247">
    <property type="entry name" value="endolytic transglycosylase MltG"/>
    <property type="match status" value="1"/>
</dbReference>
<evidence type="ECO:0000313" key="9">
    <source>
        <dbReference type="Proteomes" id="UP000230434"/>
    </source>
</evidence>
<sequence length="245" mass="27829">MFKLTIYLFIFIVFLFAFAIVAVLYGLYEFYSPVGGIQAKTIEIQNGESVKEIGKNLAEQSLIKSSFWFEAYVWLSKNQSNLQAGKYSISPTSSIVQITEMISHGQVTESDIWVTIPEGFTQKQIVARLVEGGLDIAKNINTATIDNFGTDYQFLSDAPQKANLEGFLFPDTYKFKEDVSLQEILTKMLDNFDRKLTPQMRQDIAGQNRSIFEIVIMASILEKEVKTTNDRKIAAGIFWKRVNDK</sequence>
<dbReference type="EMBL" id="PFWF01000042">
    <property type="protein sequence ID" value="PJA64644.1"/>
    <property type="molecule type" value="Genomic_DNA"/>
</dbReference>
<dbReference type="GO" id="GO:0071555">
    <property type="term" value="P:cell wall organization"/>
    <property type="evidence" value="ECO:0007669"/>
    <property type="project" value="UniProtKB-KW"/>
</dbReference>
<evidence type="ECO:0000256" key="2">
    <source>
        <dbReference type="ARBA" id="ARBA00022692"/>
    </source>
</evidence>
<evidence type="ECO:0000256" key="4">
    <source>
        <dbReference type="ARBA" id="ARBA00023136"/>
    </source>
</evidence>
<accession>A0A2M7YNU6</accession>
<dbReference type="PANTHER" id="PTHR30518:SF2">
    <property type="entry name" value="ENDOLYTIC MUREIN TRANSGLYCOSYLASE"/>
    <property type="match status" value="1"/>
</dbReference>
<keyword evidence="1" id="KW-1003">Cell membrane</keyword>
<dbReference type="AlphaFoldDB" id="A0A2M7YNU6"/>
<dbReference type="PANTHER" id="PTHR30518">
    <property type="entry name" value="ENDOLYTIC MUREIN TRANSGLYCOSYLASE"/>
    <property type="match status" value="1"/>
</dbReference>
<keyword evidence="5" id="KW-0456">Lyase</keyword>
<proteinExistence type="predicted"/>
<organism evidence="8 9">
    <name type="scientific">Candidatus Portnoybacteria bacterium CG_4_9_14_3_um_filter_40_10</name>
    <dbReference type="NCBI Taxonomy" id="1974804"/>
    <lineage>
        <taxon>Bacteria</taxon>
        <taxon>Candidatus Portnoyibacteriota</taxon>
    </lineage>
</organism>
<keyword evidence="6" id="KW-0961">Cell wall biogenesis/degradation</keyword>
<keyword evidence="4 7" id="KW-0472">Membrane</keyword>
<dbReference type="Pfam" id="PF02618">
    <property type="entry name" value="YceG"/>
    <property type="match status" value="1"/>
</dbReference>
<evidence type="ECO:0000256" key="5">
    <source>
        <dbReference type="ARBA" id="ARBA00023239"/>
    </source>
</evidence>
<evidence type="ECO:0000256" key="1">
    <source>
        <dbReference type="ARBA" id="ARBA00022475"/>
    </source>
</evidence>
<protein>
    <submittedName>
        <fullName evidence="8">Endolytic transglycosylase MltG</fullName>
    </submittedName>
</protein>
<evidence type="ECO:0000256" key="3">
    <source>
        <dbReference type="ARBA" id="ARBA00022989"/>
    </source>
</evidence>